<protein>
    <submittedName>
        <fullName evidence="1">Uncharacterized protein</fullName>
    </submittedName>
</protein>
<reference evidence="2" key="1">
    <citation type="journal article" date="2019" name="Int. J. Syst. Evol. Microbiol.">
        <title>The Global Catalogue of Microorganisms (GCM) 10K type strain sequencing project: providing services to taxonomists for standard genome sequencing and annotation.</title>
        <authorList>
            <consortium name="The Broad Institute Genomics Platform"/>
            <consortium name="The Broad Institute Genome Sequencing Center for Infectious Disease"/>
            <person name="Wu L."/>
            <person name="Ma J."/>
        </authorList>
    </citation>
    <scope>NUCLEOTIDE SEQUENCE [LARGE SCALE GENOMIC DNA]</scope>
    <source>
        <strain evidence="2">KCTC 42456</strain>
    </source>
</reference>
<dbReference type="RefSeq" id="WP_379040760.1">
    <property type="nucleotide sequence ID" value="NZ_JBHSKW010000005.1"/>
</dbReference>
<evidence type="ECO:0000313" key="1">
    <source>
        <dbReference type="EMBL" id="MFD2730483.1"/>
    </source>
</evidence>
<comment type="caution">
    <text evidence="1">The sequence shown here is derived from an EMBL/GenBank/DDBJ whole genome shotgun (WGS) entry which is preliminary data.</text>
</comment>
<accession>A0ABW5TNC0</accession>
<gene>
    <name evidence="1" type="ORF">ACFSSE_02100</name>
</gene>
<proteinExistence type="predicted"/>
<dbReference type="Proteomes" id="UP001597546">
    <property type="component" value="Unassembled WGS sequence"/>
</dbReference>
<sequence length="213" mass="23877">MNNLQTDNLIALSLLIDEDIYLLAEDKKNANYQEVTEPAITKAIEPETAKTPEIKTTEPKINITIPKLETPVKATLPAQAPNKSNKNTSFNYLGENNKYILIIVNNPDVDFINKTDLDFLVKIMGAKKWTLEDVAILNMAKYDSLDFADLKTFFACSKIVTFGFNPAILNIVGAVANQKLIYNGVAVLGTWDLPKLQKDVPKKTIFWNQLKVM</sequence>
<evidence type="ECO:0000313" key="2">
    <source>
        <dbReference type="Proteomes" id="UP001597546"/>
    </source>
</evidence>
<name>A0ABW5TNC0_9SPHI</name>
<keyword evidence="2" id="KW-1185">Reference proteome</keyword>
<dbReference type="EMBL" id="JBHULV010000008">
    <property type="protein sequence ID" value="MFD2730483.1"/>
    <property type="molecule type" value="Genomic_DNA"/>
</dbReference>
<organism evidence="1 2">
    <name type="scientific">Pedobacter alpinus</name>
    <dbReference type="NCBI Taxonomy" id="1590643"/>
    <lineage>
        <taxon>Bacteria</taxon>
        <taxon>Pseudomonadati</taxon>
        <taxon>Bacteroidota</taxon>
        <taxon>Sphingobacteriia</taxon>
        <taxon>Sphingobacteriales</taxon>
        <taxon>Sphingobacteriaceae</taxon>
        <taxon>Pedobacter</taxon>
    </lineage>
</organism>